<feature type="region of interest" description="Disordered" evidence="1">
    <location>
        <begin position="1349"/>
        <end position="1433"/>
    </location>
</feature>
<feature type="compositionally biased region" description="Polar residues" evidence="1">
    <location>
        <begin position="1352"/>
        <end position="1362"/>
    </location>
</feature>
<feature type="compositionally biased region" description="Polar residues" evidence="1">
    <location>
        <begin position="1486"/>
        <end position="1500"/>
    </location>
</feature>
<reference evidence="2" key="1">
    <citation type="journal article" date="1997" name="Nucleic Acids Res.">
        <title>tRNAscan-SE: a program for improved detection of transfer RNA genes in genomic sequence.</title>
        <authorList>
            <person name="Lowe T.M."/>
            <person name="Eddy S.R."/>
        </authorList>
    </citation>
    <scope>NUCLEOTIDE SEQUENCE [LARGE SCALE GENOMIC DNA]</scope>
</reference>
<feature type="compositionally biased region" description="Polar residues" evidence="1">
    <location>
        <begin position="595"/>
        <end position="606"/>
    </location>
</feature>
<feature type="compositionally biased region" description="Pro residues" evidence="1">
    <location>
        <begin position="856"/>
        <end position="866"/>
    </location>
</feature>
<dbReference type="Proteomes" id="UP000694904">
    <property type="component" value="Chromosome X"/>
</dbReference>
<feature type="compositionally biased region" description="Polar residues" evidence="1">
    <location>
        <begin position="686"/>
        <end position="696"/>
    </location>
</feature>
<feature type="compositionally biased region" description="Polar residues" evidence="1">
    <location>
        <begin position="1049"/>
        <end position="1066"/>
    </location>
</feature>
<feature type="region of interest" description="Disordered" evidence="1">
    <location>
        <begin position="456"/>
        <end position="475"/>
    </location>
</feature>
<organism evidence="2 3">
    <name type="scientific">Drosophila arizonae</name>
    <name type="common">Fruit fly</name>
    <dbReference type="NCBI Taxonomy" id="7263"/>
    <lineage>
        <taxon>Eukaryota</taxon>
        <taxon>Metazoa</taxon>
        <taxon>Ecdysozoa</taxon>
        <taxon>Arthropoda</taxon>
        <taxon>Hexapoda</taxon>
        <taxon>Insecta</taxon>
        <taxon>Pterygota</taxon>
        <taxon>Neoptera</taxon>
        <taxon>Endopterygota</taxon>
        <taxon>Diptera</taxon>
        <taxon>Brachycera</taxon>
        <taxon>Muscomorpha</taxon>
        <taxon>Ephydroidea</taxon>
        <taxon>Drosophilidae</taxon>
        <taxon>Drosophila</taxon>
    </lineage>
</organism>
<proteinExistence type="predicted"/>
<accession>A0ABM1PQE2</accession>
<feature type="compositionally biased region" description="Pro residues" evidence="1">
    <location>
        <begin position="317"/>
        <end position="330"/>
    </location>
</feature>
<feature type="compositionally biased region" description="Polar residues" evidence="1">
    <location>
        <begin position="841"/>
        <end position="854"/>
    </location>
</feature>
<dbReference type="GeneID" id="108618034"/>
<keyword evidence="2" id="KW-1185">Reference proteome</keyword>
<dbReference type="RefSeq" id="XP_017869428.1">
    <property type="nucleotide sequence ID" value="XM_018013939.1"/>
</dbReference>
<protein>
    <submittedName>
        <fullName evidence="3">Uncharacterized protein LOC108618034</fullName>
    </submittedName>
</protein>
<feature type="compositionally biased region" description="Basic and acidic residues" evidence="1">
    <location>
        <begin position="1363"/>
        <end position="1379"/>
    </location>
</feature>
<feature type="region of interest" description="Disordered" evidence="1">
    <location>
        <begin position="577"/>
        <end position="608"/>
    </location>
</feature>
<feature type="compositionally biased region" description="Polar residues" evidence="1">
    <location>
        <begin position="1415"/>
        <end position="1430"/>
    </location>
</feature>
<feature type="compositionally biased region" description="Polar residues" evidence="1">
    <location>
        <begin position="1011"/>
        <end position="1023"/>
    </location>
</feature>
<evidence type="ECO:0000313" key="2">
    <source>
        <dbReference type="Proteomes" id="UP000694904"/>
    </source>
</evidence>
<reference evidence="2" key="2">
    <citation type="journal article" date="2016" name="G3 (Bethesda)">
        <title>Genome Evolution in Three Species of Cactophilic Drosophila.</title>
        <authorList>
            <person name="Sanchez-Flores A."/>
            <person name="Penazola F."/>
            <person name="Carpinteyro-Ponce J."/>
            <person name="Nazario-Yepiz N."/>
            <person name="Abreu-Goodger C."/>
            <person name="Machado C.A."/>
            <person name="Markow T.A."/>
        </authorList>
    </citation>
    <scope>NUCLEOTIDE SEQUENCE [LARGE SCALE GENOMIC DNA]</scope>
</reference>
<evidence type="ECO:0000256" key="1">
    <source>
        <dbReference type="SAM" id="MobiDB-lite"/>
    </source>
</evidence>
<feature type="compositionally biased region" description="Polar residues" evidence="1">
    <location>
        <begin position="972"/>
        <end position="988"/>
    </location>
</feature>
<feature type="region of interest" description="Disordered" evidence="1">
    <location>
        <begin position="412"/>
        <end position="451"/>
    </location>
</feature>
<feature type="compositionally biased region" description="Polar residues" evidence="1">
    <location>
        <begin position="1107"/>
        <end position="1118"/>
    </location>
</feature>
<feature type="compositionally biased region" description="Basic residues" evidence="1">
    <location>
        <begin position="1119"/>
        <end position="1128"/>
    </location>
</feature>
<feature type="compositionally biased region" description="Low complexity" evidence="1">
    <location>
        <begin position="460"/>
        <end position="470"/>
    </location>
</feature>
<feature type="compositionally biased region" description="Basic and acidic residues" evidence="1">
    <location>
        <begin position="1542"/>
        <end position="1576"/>
    </location>
</feature>
<feature type="compositionally biased region" description="Polar residues" evidence="1">
    <location>
        <begin position="921"/>
        <end position="939"/>
    </location>
</feature>
<feature type="region of interest" description="Disordered" evidence="1">
    <location>
        <begin position="649"/>
        <end position="737"/>
    </location>
</feature>
<reference evidence="3" key="3">
    <citation type="submission" date="2025-08" db="UniProtKB">
        <authorList>
            <consortium name="RefSeq"/>
        </authorList>
    </citation>
    <scope>IDENTIFICATION</scope>
    <source>
        <tissue evidence="3">Whole organism</tissue>
    </source>
</reference>
<gene>
    <name evidence="3" type="primary">LOC108618034</name>
</gene>
<feature type="region of interest" description="Disordered" evidence="1">
    <location>
        <begin position="1460"/>
        <end position="1627"/>
    </location>
</feature>
<feature type="compositionally biased region" description="Acidic residues" evidence="1">
    <location>
        <begin position="1607"/>
        <end position="1619"/>
    </location>
</feature>
<feature type="compositionally biased region" description="Basic and acidic residues" evidence="1">
    <location>
        <begin position="1215"/>
        <end position="1225"/>
    </location>
</feature>
<feature type="compositionally biased region" description="Low complexity" evidence="1">
    <location>
        <begin position="432"/>
        <end position="445"/>
    </location>
</feature>
<feature type="region of interest" description="Disordered" evidence="1">
    <location>
        <begin position="304"/>
        <end position="336"/>
    </location>
</feature>
<feature type="compositionally biased region" description="Polar residues" evidence="1">
    <location>
        <begin position="1380"/>
        <end position="1392"/>
    </location>
</feature>
<feature type="compositionally biased region" description="Polar residues" evidence="1">
    <location>
        <begin position="704"/>
        <end position="729"/>
    </location>
</feature>
<feature type="region of interest" description="Disordered" evidence="1">
    <location>
        <begin position="1168"/>
        <end position="1251"/>
    </location>
</feature>
<feature type="region of interest" description="Disordered" evidence="1">
    <location>
        <begin position="841"/>
        <end position="1149"/>
    </location>
</feature>
<name>A0ABM1PQE2_DROAR</name>
<evidence type="ECO:0000313" key="3">
    <source>
        <dbReference type="RefSeq" id="XP_017869428.1"/>
    </source>
</evidence>
<sequence length="1642" mass="180693">MNMQNFPPNGLYHNGVWYNNTTQPFNSYQPAEGGPVSVQVPVVPQATYEGQPFFCHPTQLLENPGQGNASAASAGGAVEAQAQVQPPVVYQQPCQMVQPMQVMPTAATNQPDNQSAYIYQPYNQTFQPMQLVVAPPNSPQGIGAQANGVPQNGGQLLGAANVQQAMQVQMQHPMQVPQQMHMQMQQQMHMQMQQPMESPMQAPMHQLMQVPMQVQMQQQALKEPPMQVPMRMQQAMDPPKQHAVQALKEAPMQVQMQQPLQVQMLQPMDPQIQQRMPQDSGAAAAALALAPPVEPNYPYKIYNYQDGTGQPRQAAPALPPLPPPPAPPQLAAPQAAAQSVEQQPGFCMQCCYPCCTNPVVGAPSAEQPAEAESELLEIDIAVASDVYITRTNEKLMVTIYKQKKSTKSEFSQNVYINGGPPPEAHVQAEPDSNAASAPASQPANPVGYIAAPPSEVSHEAAANQAPPQAQMEPTNVCAREQPEPKIAQANEMEQFKPRILSFDENGQSRFSECDDIERHWHQEIRDKMDNQLDKEIEQTLENQLQLKMEPKMENNTENSTEGPYEQLRAPRRVMQPINPMPIVRPPRDDTKHYRTNFSGYKHGQSSLREKPEFVVKEILKSTKQIQQLSKNNAKADETPMNGSHLQAEQTLAPKNDSHSKTEQTLAPKNDFHSKTEQALAPKNDLQLKTEQTLSPKNDTHSKTEQTLAPKNDSNSKTEQTLAPKNNFPSKTKKTWAPRNDFHSKTKQTWAPKNYSHSKTKQTWVPKNDSHLKTEQTLTENNVKATKATSNSNQINSNNRQQLSQNFDNLIVNIAPGNGNNIQTVQASSLIQPVTEVSCVSQSQAVEPKTESITPESPKPAQGPPQEPSIQPNRKTEPKKSPVDSPVSKTAKQDNSKQIQKPKGIPRISKKQANLLARRNQRPFQLQADRSSPKKPQSIASFAPLIYNLSGPEGLREGSSTQQKSAVNVKGSAENSLAKSSQSSPNANRETTKTDLLRASPVIPRYAPKASSAWNKSPESTPQVSPREPKPVVPEKTYQPPSPKVDHRNSAQTANEATSSTKVQSKLAQVKDQIDDLSSKCVTPARASNPVLAPAKQNRSGREAHARNNASKAPNSKAQAKQKGHTTKKKSSESAPLNKSSKKVGAQQATKVLPIVKEPIIIQSVEIIRQPDKPYNQPKSAAADAKPIATEAAGKDSKGVMKNQATLSTEDSAAAEVKKSDLKPDESGDQSLELERNKTEVSEAGAEMEGAKSVELQKGFKDGDVDSMKTQSNIAPCPDSWEELAKDEVRVMQSLSEEMESNQVANEEVDSETIQLPFSTDNELMVDLDKNVKTLIMELIQTVEHTLFHSQEVDSNTNQSTPSDRNEELEKSEEVLEERNLLNSASEGTTSVEVEQHDEEQGLKGATSVELKESQSEGVTLTKINENSPGSASKDAKINMLLTHSDIKLALEDANQMENNAVSQASSGEAGLELNVSESESKIDANIDQTKSSENSESTIAANEGDVVNANPGEPDKDKDDAEVQPFGMQQRSTLKKKSPRLSRMERKAMRREAKKALLESLAQKKKEEAEGNDKQPSEQANEEASEKPKDKKKKKIKIYGFEREDSSESSSEEEIDSPELNDISNPLLRRKLNSIIQKINKL</sequence>